<dbReference type="Proteomes" id="UP000509345">
    <property type="component" value="Chromosome"/>
</dbReference>
<gene>
    <name evidence="2" type="ORF">HUT09_15310</name>
</gene>
<dbReference type="EMBL" id="CP054926">
    <property type="protein sequence ID" value="QKW43797.1"/>
    <property type="molecule type" value="Genomic_DNA"/>
</dbReference>
<evidence type="ECO:0000313" key="3">
    <source>
        <dbReference type="Proteomes" id="UP000509345"/>
    </source>
</evidence>
<proteinExistence type="predicted"/>
<dbReference type="RefSeq" id="WP_176143969.1">
    <property type="nucleotide sequence ID" value="NZ_CP054926.1"/>
</dbReference>
<dbReference type="AlphaFoldDB" id="A0A7H8MN01"/>
<dbReference type="InterPro" id="IPR046200">
    <property type="entry name" value="DUF6233"/>
</dbReference>
<feature type="region of interest" description="Disordered" evidence="1">
    <location>
        <begin position="281"/>
        <end position="301"/>
    </location>
</feature>
<evidence type="ECO:0000256" key="1">
    <source>
        <dbReference type="SAM" id="MobiDB-lite"/>
    </source>
</evidence>
<accession>A0A7H8MN01</accession>
<protein>
    <submittedName>
        <fullName evidence="2">Uncharacterized protein</fullName>
    </submittedName>
</protein>
<dbReference type="Pfam" id="PF19746">
    <property type="entry name" value="DUF6233"/>
    <property type="match status" value="1"/>
</dbReference>
<name>A0A7H8MN01_STRMI</name>
<organism evidence="2 3">
    <name type="scientific">Streptomyces microflavus</name>
    <name type="common">Streptomyces lipmanii</name>
    <dbReference type="NCBI Taxonomy" id="1919"/>
    <lineage>
        <taxon>Bacteria</taxon>
        <taxon>Bacillati</taxon>
        <taxon>Actinomycetota</taxon>
        <taxon>Actinomycetes</taxon>
        <taxon>Kitasatosporales</taxon>
        <taxon>Streptomycetaceae</taxon>
        <taxon>Streptomyces</taxon>
    </lineage>
</organism>
<evidence type="ECO:0000313" key="2">
    <source>
        <dbReference type="EMBL" id="QKW43797.1"/>
    </source>
</evidence>
<dbReference type="GeneID" id="87632599"/>
<reference evidence="2 3" key="1">
    <citation type="submission" date="2020-06" db="EMBL/GenBank/DDBJ databases">
        <title>Genome mining for natural products.</title>
        <authorList>
            <person name="Zhang B."/>
            <person name="Shi J."/>
            <person name="Ge H."/>
        </authorList>
    </citation>
    <scope>NUCLEOTIDE SEQUENCE [LARGE SCALE GENOMIC DNA]</scope>
    <source>
        <strain evidence="2 3">NA06532</strain>
    </source>
</reference>
<sequence>MAGQAWRADAGGPTGVNLSWYDDSNISVACPWNPLFVTEARVLRGKWNPDRRMWIFPRDETPQIRALLDEIFYADGSPAPGIDILLDLNQFLPDGLLVPALEIAGRRIVSIRPDRSGCQIDHQASLIHGVIFPEGEGLGWSSEAFIEVRYLPEEYLSHLPADQRSAVWVLARHGLDLDELRRHELAAAVRLSELRLAIEHEELADPGLAPTPLEHAPSGPAWRLRCRPNPDGGRQVIVHLDGCMSTQSTRTLTTEEVLDLAARDARLCSTCGAYRTARALGAPTMPGSRRASFSAPGRGRA</sequence>